<evidence type="ECO:0000313" key="7">
    <source>
        <dbReference type="EMBL" id="MFC7388241.1"/>
    </source>
</evidence>
<dbReference type="InterPro" id="IPR001647">
    <property type="entry name" value="HTH_TetR"/>
</dbReference>
<feature type="domain" description="HTH tetR-type" evidence="6">
    <location>
        <begin position="13"/>
        <end position="73"/>
    </location>
</feature>
<dbReference type="PROSITE" id="PS50977">
    <property type="entry name" value="HTH_TETR_2"/>
    <property type="match status" value="1"/>
</dbReference>
<name>A0ABW2PFC7_9ACTN</name>
<proteinExistence type="predicted"/>
<dbReference type="Proteomes" id="UP001596496">
    <property type="component" value="Unassembled WGS sequence"/>
</dbReference>
<dbReference type="InterPro" id="IPR009057">
    <property type="entry name" value="Homeodomain-like_sf"/>
</dbReference>
<dbReference type="PANTHER" id="PTHR30055:SF234">
    <property type="entry name" value="HTH-TYPE TRANSCRIPTIONAL REGULATOR BETI"/>
    <property type="match status" value="1"/>
</dbReference>
<dbReference type="SUPFAM" id="SSF46689">
    <property type="entry name" value="Homeodomain-like"/>
    <property type="match status" value="1"/>
</dbReference>
<dbReference type="Gene3D" id="1.10.357.10">
    <property type="entry name" value="Tetracycline Repressor, domain 2"/>
    <property type="match status" value="1"/>
</dbReference>
<dbReference type="PANTHER" id="PTHR30055">
    <property type="entry name" value="HTH-TYPE TRANSCRIPTIONAL REGULATOR RUTR"/>
    <property type="match status" value="1"/>
</dbReference>
<organism evidence="7 8">
    <name type="scientific">Sphaerisporangium rhizosphaerae</name>
    <dbReference type="NCBI Taxonomy" id="2269375"/>
    <lineage>
        <taxon>Bacteria</taxon>
        <taxon>Bacillati</taxon>
        <taxon>Actinomycetota</taxon>
        <taxon>Actinomycetes</taxon>
        <taxon>Streptosporangiales</taxon>
        <taxon>Streptosporangiaceae</taxon>
        <taxon>Sphaerisporangium</taxon>
    </lineage>
</organism>
<dbReference type="PRINTS" id="PR00455">
    <property type="entry name" value="HTHTETR"/>
</dbReference>
<dbReference type="InterPro" id="IPR036271">
    <property type="entry name" value="Tet_transcr_reg_TetR-rel_C_sf"/>
</dbReference>
<accession>A0ABW2PFC7</accession>
<evidence type="ECO:0000256" key="2">
    <source>
        <dbReference type="ARBA" id="ARBA00023125"/>
    </source>
</evidence>
<protein>
    <submittedName>
        <fullName evidence="7">TetR/AcrR family transcriptional regulator</fullName>
    </submittedName>
</protein>
<feature type="region of interest" description="Disordered" evidence="5">
    <location>
        <begin position="150"/>
        <end position="177"/>
    </location>
</feature>
<sequence length="244" mass="26097">MDTDLGLRERKKRQTRQLISDVASGLFLMRGFDNVTVAEVAEAANVSAKTVFNYFPRKEDLFLDRVPEVVELVTRAVRDRPEGRPPLAALRRLIFELLRSGHALSGIREGQQAFWQVILDSPALRARVREALEDLEALIAALLAEATGAGPGDAGPGDAGPGDADAGSRDVHGGAGSGDIGGGADSWDVDAELAAALFLAAYRTVYVASARRMMAGERAAEVMPDHLALLERAFDAVERACPGF</sequence>
<dbReference type="RefSeq" id="WP_380832304.1">
    <property type="nucleotide sequence ID" value="NZ_JBHTCG010000056.1"/>
</dbReference>
<evidence type="ECO:0000259" key="6">
    <source>
        <dbReference type="PROSITE" id="PS50977"/>
    </source>
</evidence>
<gene>
    <name evidence="7" type="ORF">ACFQSB_38955</name>
</gene>
<comment type="caution">
    <text evidence="7">The sequence shown here is derived from an EMBL/GenBank/DDBJ whole genome shotgun (WGS) entry which is preliminary data.</text>
</comment>
<evidence type="ECO:0000256" key="4">
    <source>
        <dbReference type="PROSITE-ProRule" id="PRU00335"/>
    </source>
</evidence>
<dbReference type="SUPFAM" id="SSF48498">
    <property type="entry name" value="Tetracyclin repressor-like, C-terminal domain"/>
    <property type="match status" value="1"/>
</dbReference>
<dbReference type="InterPro" id="IPR050109">
    <property type="entry name" value="HTH-type_TetR-like_transc_reg"/>
</dbReference>
<evidence type="ECO:0000313" key="8">
    <source>
        <dbReference type="Proteomes" id="UP001596496"/>
    </source>
</evidence>
<reference evidence="8" key="1">
    <citation type="journal article" date="2019" name="Int. J. Syst. Evol. Microbiol.">
        <title>The Global Catalogue of Microorganisms (GCM) 10K type strain sequencing project: providing services to taxonomists for standard genome sequencing and annotation.</title>
        <authorList>
            <consortium name="The Broad Institute Genomics Platform"/>
            <consortium name="The Broad Institute Genome Sequencing Center for Infectious Disease"/>
            <person name="Wu L."/>
            <person name="Ma J."/>
        </authorList>
    </citation>
    <scope>NUCLEOTIDE SEQUENCE [LARGE SCALE GENOMIC DNA]</scope>
    <source>
        <strain evidence="8">CECT 7649</strain>
    </source>
</reference>
<dbReference type="Pfam" id="PF00440">
    <property type="entry name" value="TetR_N"/>
    <property type="match status" value="1"/>
</dbReference>
<feature type="DNA-binding region" description="H-T-H motif" evidence="4">
    <location>
        <begin position="36"/>
        <end position="55"/>
    </location>
</feature>
<evidence type="ECO:0000256" key="1">
    <source>
        <dbReference type="ARBA" id="ARBA00023015"/>
    </source>
</evidence>
<dbReference type="EMBL" id="JBHTCG010000056">
    <property type="protein sequence ID" value="MFC7388241.1"/>
    <property type="molecule type" value="Genomic_DNA"/>
</dbReference>
<dbReference type="Gene3D" id="1.10.10.60">
    <property type="entry name" value="Homeodomain-like"/>
    <property type="match status" value="1"/>
</dbReference>
<keyword evidence="1" id="KW-0805">Transcription regulation</keyword>
<feature type="compositionally biased region" description="Gly residues" evidence="5">
    <location>
        <begin position="150"/>
        <end position="160"/>
    </location>
</feature>
<keyword evidence="3" id="KW-0804">Transcription</keyword>
<evidence type="ECO:0000256" key="5">
    <source>
        <dbReference type="SAM" id="MobiDB-lite"/>
    </source>
</evidence>
<keyword evidence="8" id="KW-1185">Reference proteome</keyword>
<evidence type="ECO:0000256" key="3">
    <source>
        <dbReference type="ARBA" id="ARBA00023163"/>
    </source>
</evidence>
<keyword evidence="2 4" id="KW-0238">DNA-binding</keyword>